<dbReference type="RefSeq" id="WP_214175502.1">
    <property type="nucleotide sequence ID" value="NZ_JAHCVK010000004.1"/>
</dbReference>
<gene>
    <name evidence="1" type="ORF">KI810_10555</name>
</gene>
<evidence type="ECO:0000313" key="2">
    <source>
        <dbReference type="Proteomes" id="UP000756860"/>
    </source>
</evidence>
<name>A0ABS5SDQ2_9BACT</name>
<dbReference type="InterPro" id="IPR008323">
    <property type="entry name" value="UCP033563"/>
</dbReference>
<organism evidence="1 2">
    <name type="scientific">Geomobilimonas luticola</name>
    <dbReference type="NCBI Taxonomy" id="1114878"/>
    <lineage>
        <taxon>Bacteria</taxon>
        <taxon>Pseudomonadati</taxon>
        <taxon>Thermodesulfobacteriota</taxon>
        <taxon>Desulfuromonadia</taxon>
        <taxon>Geobacterales</taxon>
        <taxon>Geobacteraceae</taxon>
        <taxon>Geomobilimonas</taxon>
    </lineage>
</organism>
<dbReference type="Proteomes" id="UP000756860">
    <property type="component" value="Unassembled WGS sequence"/>
</dbReference>
<protein>
    <submittedName>
        <fullName evidence="1">DUF1015 family protein</fullName>
    </submittedName>
</protein>
<dbReference type="PIRSF" id="PIRSF033563">
    <property type="entry name" value="UCP033563"/>
    <property type="match status" value="1"/>
</dbReference>
<dbReference type="PANTHER" id="PTHR36454">
    <property type="entry name" value="LMO2823 PROTEIN"/>
    <property type="match status" value="1"/>
</dbReference>
<keyword evidence="2" id="KW-1185">Reference proteome</keyword>
<dbReference type="EMBL" id="JAHCVK010000004">
    <property type="protein sequence ID" value="MBT0653496.1"/>
    <property type="molecule type" value="Genomic_DNA"/>
</dbReference>
<accession>A0ABS5SDQ2</accession>
<sequence>MAFIKPFRAVRPTRELAEKVAALPYDVMSVAEAREMAAGNPHSFLHISRPEIDLSPELDPHSEPVYLKGRENLRQFVQNGTMTQDDGECYYVYRQRMRNIVQTGLVVCSGVDDYQTGVIRKHELTRADKEEDRVMHIDYLDANDEPVFYTFRHEPAIAAIVAEVAAGPATYDFATDDGVAHTLWIIDDRQRIDRLTDLFHAIPTLYVADGHHRSAAASRVRDMRRAKNPAHDGTEEYNYFLTVIFPDNEMNIMPYNRVVKDLNGHTIAEFMAKVAARFEIDPVNGSFTPAGRHQFGMYLDGKWYELRAREGSFTEEDAVERLDVSILQNNLLNPVLGVRNPRTDQRINFVGGIRGVEELERLVASGEYEVAFSLHPTSMEELMELADANKIMPPKSTWFEPKLRSGLFVHLLS</sequence>
<proteinExistence type="predicted"/>
<dbReference type="Pfam" id="PF06245">
    <property type="entry name" value="DUF1015"/>
    <property type="match status" value="1"/>
</dbReference>
<comment type="caution">
    <text evidence="1">The sequence shown here is derived from an EMBL/GenBank/DDBJ whole genome shotgun (WGS) entry which is preliminary data.</text>
</comment>
<evidence type="ECO:0000313" key="1">
    <source>
        <dbReference type="EMBL" id="MBT0653496.1"/>
    </source>
</evidence>
<dbReference type="PANTHER" id="PTHR36454:SF1">
    <property type="entry name" value="DUF1015 DOMAIN-CONTAINING PROTEIN"/>
    <property type="match status" value="1"/>
</dbReference>
<reference evidence="1 2" key="1">
    <citation type="submission" date="2021-05" db="EMBL/GenBank/DDBJ databases">
        <title>The draft genome of Geobacter luticola JCM 17780.</title>
        <authorList>
            <person name="Xu Z."/>
            <person name="Masuda Y."/>
            <person name="Itoh H."/>
            <person name="Senoo K."/>
        </authorList>
    </citation>
    <scope>NUCLEOTIDE SEQUENCE [LARGE SCALE GENOMIC DNA]</scope>
    <source>
        <strain evidence="1 2">JCM 17780</strain>
    </source>
</reference>